<protein>
    <submittedName>
        <fullName evidence="2">DUF4445 domain-containing protein</fullName>
    </submittedName>
</protein>
<dbReference type="Gene3D" id="3.30.420.480">
    <property type="entry name" value="Domain of unknown function (DUF4445)"/>
    <property type="match status" value="1"/>
</dbReference>
<evidence type="ECO:0000313" key="2">
    <source>
        <dbReference type="EMBL" id="MBC8336122.1"/>
    </source>
</evidence>
<comment type="caution">
    <text evidence="2">The sequence shown here is derived from an EMBL/GenBank/DDBJ whole genome shotgun (WGS) entry which is preliminary data.</text>
</comment>
<dbReference type="AlphaFoldDB" id="A0A8J6NLY1"/>
<dbReference type="Pfam" id="PF14574">
    <property type="entry name" value="RACo_C_ter"/>
    <property type="match status" value="1"/>
</dbReference>
<dbReference type="InterPro" id="IPR042259">
    <property type="entry name" value="Raco-like_middle_sf"/>
</dbReference>
<dbReference type="PANTHER" id="PTHR42895:SF2">
    <property type="entry name" value="IRON-SULFUR CLUSTER PROTEIN"/>
    <property type="match status" value="1"/>
</dbReference>
<reference evidence="2 3" key="1">
    <citation type="submission" date="2020-08" db="EMBL/GenBank/DDBJ databases">
        <title>Bridging the membrane lipid divide: bacteria of the FCB group superphylum have the potential to synthesize archaeal ether lipids.</title>
        <authorList>
            <person name="Villanueva L."/>
            <person name="Von Meijenfeldt F.A.B."/>
            <person name="Westbye A.B."/>
            <person name="Yadav S."/>
            <person name="Hopmans E.C."/>
            <person name="Dutilh B.E."/>
            <person name="Sinninghe Damste J.S."/>
        </authorList>
    </citation>
    <scope>NUCLEOTIDE SEQUENCE [LARGE SCALE GENOMIC DNA]</scope>
    <source>
        <strain evidence="2">NIOZ-UU36</strain>
    </source>
</reference>
<dbReference type="Pfam" id="PF17651">
    <property type="entry name" value="Raco_middle"/>
    <property type="match status" value="1"/>
</dbReference>
<dbReference type="InterPro" id="IPR036010">
    <property type="entry name" value="2Fe-2S_ferredoxin-like_sf"/>
</dbReference>
<dbReference type="EMBL" id="JACNJN010000141">
    <property type="protein sequence ID" value="MBC8336122.1"/>
    <property type="molecule type" value="Genomic_DNA"/>
</dbReference>
<gene>
    <name evidence="2" type="ORF">H8E29_12710</name>
</gene>
<dbReference type="Gene3D" id="3.10.20.30">
    <property type="match status" value="1"/>
</dbReference>
<dbReference type="PROSITE" id="PS51085">
    <property type="entry name" value="2FE2S_FER_2"/>
    <property type="match status" value="1"/>
</dbReference>
<dbReference type="PANTHER" id="PTHR42895">
    <property type="entry name" value="IRON-SULFUR CLUSTER-BINDING PROTEIN-RELATED"/>
    <property type="match status" value="1"/>
</dbReference>
<dbReference type="SUPFAM" id="SSF54292">
    <property type="entry name" value="2Fe-2S ferredoxin-like"/>
    <property type="match status" value="1"/>
</dbReference>
<sequence>TTDLPLEQPCAGRGTCGLCKVINEGGLTEPDEVELEHLLPGEITVGTRLACRARIQDDTSVMLTPVAVYSNKAFRGSSRFKREKDIPLGLAIDLGTTTVAAYITMMDNGEVCAGAATLNQQAVFGADIISRLDSATKDPVIAERLHKLALASINHAIDALKLSKNILRRVEVLTIVGNPAMHHLLAKLPVNKLAVSPFQPVSNLAIKDANKLLGGFFSGHAQVNLPPLVGGFVGSDALACLAYFGFDNPPGPIAAIDLGTNGEVMVTDGKRILTGSTAAGPAFEGVNISCGCRAVDGAIVDVNILDEEIQFKTIADAPPVGLTGSGLISAIHEFCKIGLIHESGKINLESPYFEKWGTQKNKIRAIHIDQGANIFITQKDIRELQKAKGAIWATTEILMKKLDLSPEDLQKIYLTGSFGGKIEVDSAIGIGMIPRVNKEVIESVANGAGFGAALFLSDSGFALGEKIAAEAEQIDLDRAADFTKLFIDALKLGEV</sequence>
<accession>A0A8J6NLY1</accession>
<dbReference type="CDD" id="cd00207">
    <property type="entry name" value="fer2"/>
    <property type="match status" value="1"/>
</dbReference>
<feature type="non-terminal residue" evidence="2">
    <location>
        <position position="1"/>
    </location>
</feature>
<proteinExistence type="predicted"/>
<dbReference type="InterPro" id="IPR041414">
    <property type="entry name" value="Raco-like_middle"/>
</dbReference>
<dbReference type="InterPro" id="IPR027980">
    <property type="entry name" value="RACo_C"/>
</dbReference>
<dbReference type="InterPro" id="IPR052911">
    <property type="entry name" value="Corrinoid_activation_enz"/>
</dbReference>
<feature type="domain" description="2Fe-2S ferredoxin-type" evidence="1">
    <location>
        <begin position="1"/>
        <end position="67"/>
    </location>
</feature>
<dbReference type="Proteomes" id="UP000614469">
    <property type="component" value="Unassembled WGS sequence"/>
</dbReference>
<dbReference type="InterPro" id="IPR012675">
    <property type="entry name" value="Beta-grasp_dom_sf"/>
</dbReference>
<organism evidence="2 3">
    <name type="scientific">Candidatus Desulfolinea nitratireducens</name>
    <dbReference type="NCBI Taxonomy" id="2841698"/>
    <lineage>
        <taxon>Bacteria</taxon>
        <taxon>Bacillati</taxon>
        <taxon>Chloroflexota</taxon>
        <taxon>Anaerolineae</taxon>
        <taxon>Anaerolineales</taxon>
        <taxon>Anaerolineales incertae sedis</taxon>
        <taxon>Candidatus Desulfolinea</taxon>
    </lineage>
</organism>
<evidence type="ECO:0000259" key="1">
    <source>
        <dbReference type="PROSITE" id="PS51085"/>
    </source>
</evidence>
<name>A0A8J6NLY1_9CHLR</name>
<dbReference type="GO" id="GO:0051536">
    <property type="term" value="F:iron-sulfur cluster binding"/>
    <property type="evidence" value="ECO:0007669"/>
    <property type="project" value="InterPro"/>
</dbReference>
<dbReference type="InterPro" id="IPR001041">
    <property type="entry name" value="2Fe-2S_ferredoxin-type"/>
</dbReference>
<evidence type="ECO:0000313" key="3">
    <source>
        <dbReference type="Proteomes" id="UP000614469"/>
    </source>
</evidence>